<proteinExistence type="predicted"/>
<evidence type="ECO:0000313" key="3">
    <source>
        <dbReference type="Proteomes" id="UP000485058"/>
    </source>
</evidence>
<accession>A0A6A0A488</accession>
<dbReference type="AlphaFoldDB" id="A0A6A0A488"/>
<feature type="region of interest" description="Disordered" evidence="1">
    <location>
        <begin position="37"/>
        <end position="68"/>
    </location>
</feature>
<protein>
    <submittedName>
        <fullName evidence="2">Uncharacterized protein</fullName>
    </submittedName>
</protein>
<dbReference type="EMBL" id="BLLF01003473">
    <property type="protein sequence ID" value="GFH27434.1"/>
    <property type="molecule type" value="Genomic_DNA"/>
</dbReference>
<organism evidence="2 3">
    <name type="scientific">Haematococcus lacustris</name>
    <name type="common">Green alga</name>
    <name type="synonym">Haematococcus pluvialis</name>
    <dbReference type="NCBI Taxonomy" id="44745"/>
    <lineage>
        <taxon>Eukaryota</taxon>
        <taxon>Viridiplantae</taxon>
        <taxon>Chlorophyta</taxon>
        <taxon>core chlorophytes</taxon>
        <taxon>Chlorophyceae</taxon>
        <taxon>CS clade</taxon>
        <taxon>Chlamydomonadales</taxon>
        <taxon>Haematococcaceae</taxon>
        <taxon>Haematococcus</taxon>
    </lineage>
</organism>
<reference evidence="2 3" key="1">
    <citation type="submission" date="2020-02" db="EMBL/GenBank/DDBJ databases">
        <title>Draft genome sequence of Haematococcus lacustris strain NIES-144.</title>
        <authorList>
            <person name="Morimoto D."/>
            <person name="Nakagawa S."/>
            <person name="Yoshida T."/>
            <person name="Sawayama S."/>
        </authorList>
    </citation>
    <scope>NUCLEOTIDE SEQUENCE [LARGE SCALE GENOMIC DNA]</scope>
    <source>
        <strain evidence="2 3">NIES-144</strain>
    </source>
</reference>
<dbReference type="Proteomes" id="UP000485058">
    <property type="component" value="Unassembled WGS sequence"/>
</dbReference>
<name>A0A6A0A488_HAELA</name>
<gene>
    <name evidence="2" type="ORF">HaLaN_25754</name>
</gene>
<comment type="caution">
    <text evidence="2">The sequence shown here is derived from an EMBL/GenBank/DDBJ whole genome shotgun (WGS) entry which is preliminary data.</text>
</comment>
<evidence type="ECO:0000256" key="1">
    <source>
        <dbReference type="SAM" id="MobiDB-lite"/>
    </source>
</evidence>
<sequence length="68" mass="7539">MYITGSGLVPLPFRASLEKMLHRPAISLTDVDKAQRALAKERKEQEAARQEALSAHRADMHVSAPDRA</sequence>
<evidence type="ECO:0000313" key="2">
    <source>
        <dbReference type="EMBL" id="GFH27434.1"/>
    </source>
</evidence>
<keyword evidence="3" id="KW-1185">Reference proteome</keyword>